<keyword evidence="3" id="KW-0677">Repeat</keyword>
<feature type="domain" description="Chitin-binding type-2" evidence="8">
    <location>
        <begin position="18"/>
        <end position="69"/>
    </location>
</feature>
<feature type="domain" description="Chitin-binding type-2" evidence="8">
    <location>
        <begin position="71"/>
        <end position="130"/>
    </location>
</feature>
<feature type="domain" description="Chitin-binding type-2" evidence="8">
    <location>
        <begin position="247"/>
        <end position="299"/>
    </location>
</feature>
<proteinExistence type="predicted"/>
<evidence type="ECO:0000256" key="2">
    <source>
        <dbReference type="ARBA" id="ARBA00022729"/>
    </source>
</evidence>
<evidence type="ECO:0000256" key="7">
    <source>
        <dbReference type="SAM" id="SignalP"/>
    </source>
</evidence>
<dbReference type="PANTHER" id="PTHR23301:SF0">
    <property type="entry name" value="CHITIN-BINDING TYPE-2 DOMAIN-CONTAINING PROTEIN-RELATED"/>
    <property type="match status" value="1"/>
</dbReference>
<feature type="signal peptide" evidence="7">
    <location>
        <begin position="1"/>
        <end position="17"/>
    </location>
</feature>
<feature type="domain" description="Chitin-binding type-2" evidence="8">
    <location>
        <begin position="410"/>
        <end position="464"/>
    </location>
</feature>
<dbReference type="OrthoDB" id="8194732at2759"/>
<feature type="compositionally biased region" description="Pro residues" evidence="6">
    <location>
        <begin position="477"/>
        <end position="494"/>
    </location>
</feature>
<dbReference type="Gene3D" id="2.170.140.10">
    <property type="entry name" value="Chitin binding domain"/>
    <property type="match status" value="6"/>
</dbReference>
<keyword evidence="4" id="KW-1015">Disulfide bond</keyword>
<dbReference type="GO" id="GO:0005576">
    <property type="term" value="C:extracellular region"/>
    <property type="evidence" value="ECO:0007669"/>
    <property type="project" value="InterPro"/>
</dbReference>
<feature type="region of interest" description="Disordered" evidence="6">
    <location>
        <begin position="467"/>
        <end position="510"/>
    </location>
</feature>
<sequence length="510" mass="56146">MQALLVLSCWAVVTVRSQQPCLGAPAHLPHSFAASPLSCDAYIICMGGQTIEGQACPVGLLFDAPTQTCGQSTCTDCSPFGIQNLPHPDDCNQFIRCTMGNREIATCPSDLMFDRTIGNCNYPHLVYCPGQPTEPPTEETPWPPTEETTWFPPTDETTWFPPTDETPWPPPPPTDPPGGELPICRGQVFHAHPTDCTRFFICLDEVLWAHQCPSNLHWNQLVNACDTPENAQSLFVIATVAIYVRAQQPCLHAPQNPHSFAASPISCAHYTICMGGETIVGPEQVCQGGLLFDPPTQTCGQTSCMECSPFGIQNLPHPDDCYQYIECILGNRRVLTCPSGLMFDRTIGQCNEVHNVYCPGQPTDPPTEWPTDPPTEWPTDPPTEWPTDPPTEWPTYPPTDWPTQPPGGGEPVCRGQVFHAHPTDCTRFFICLDEILWSHQCPSDLHWNQLINACDFPEYARCLAGGGGGGTTTTEPPLWPPPPEDTTVWTPPPGDYWTQPNLLPPAPRKL</sequence>
<dbReference type="Pfam" id="PF01607">
    <property type="entry name" value="CBM_14"/>
    <property type="match status" value="6"/>
</dbReference>
<evidence type="ECO:0000256" key="1">
    <source>
        <dbReference type="ARBA" id="ARBA00022669"/>
    </source>
</evidence>
<evidence type="ECO:0000256" key="4">
    <source>
        <dbReference type="ARBA" id="ARBA00023157"/>
    </source>
</evidence>
<reference evidence="9" key="1">
    <citation type="submission" date="2022-07" db="EMBL/GenBank/DDBJ databases">
        <authorList>
            <person name="Trinca V."/>
            <person name="Uliana J.V.C."/>
            <person name="Torres T.T."/>
            <person name="Ward R.J."/>
            <person name="Monesi N."/>
        </authorList>
    </citation>
    <scope>NUCLEOTIDE SEQUENCE</scope>
    <source>
        <strain evidence="9">HSMRA1968</strain>
        <tissue evidence="9">Whole embryos</tissue>
    </source>
</reference>
<keyword evidence="1" id="KW-0147">Chitin-binding</keyword>
<comment type="caution">
    <text evidence="9">The sequence shown here is derived from an EMBL/GenBank/DDBJ whole genome shotgun (WGS) entry which is preliminary data.</text>
</comment>
<dbReference type="EMBL" id="WJQU01000004">
    <property type="protein sequence ID" value="KAJ6635670.1"/>
    <property type="molecule type" value="Genomic_DNA"/>
</dbReference>
<gene>
    <name evidence="9" type="primary">Aper1_0</name>
    <name evidence="9" type="ORF">Bhyg_14256</name>
</gene>
<feature type="chain" id="PRO_5040484391" evidence="7">
    <location>
        <begin position="18"/>
        <end position="510"/>
    </location>
</feature>
<dbReference type="InterPro" id="IPR002557">
    <property type="entry name" value="Chitin-bd_dom"/>
</dbReference>
<dbReference type="GO" id="GO:0008061">
    <property type="term" value="F:chitin binding"/>
    <property type="evidence" value="ECO:0007669"/>
    <property type="project" value="UniProtKB-KW"/>
</dbReference>
<protein>
    <submittedName>
        <fullName evidence="9">Peritrophin-1</fullName>
    </submittedName>
</protein>
<dbReference type="InterPro" id="IPR036508">
    <property type="entry name" value="Chitin-bd_dom_sf"/>
</dbReference>
<evidence type="ECO:0000313" key="10">
    <source>
        <dbReference type="Proteomes" id="UP001151699"/>
    </source>
</evidence>
<evidence type="ECO:0000256" key="6">
    <source>
        <dbReference type="SAM" id="MobiDB-lite"/>
    </source>
</evidence>
<evidence type="ECO:0000256" key="5">
    <source>
        <dbReference type="ARBA" id="ARBA00023180"/>
    </source>
</evidence>
<dbReference type="AlphaFoldDB" id="A0A9Q0MR79"/>
<feature type="domain" description="Chitin-binding type-2" evidence="8">
    <location>
        <begin position="181"/>
        <end position="235"/>
    </location>
</feature>
<feature type="domain" description="Chitin-binding type-2" evidence="8">
    <location>
        <begin position="301"/>
        <end position="360"/>
    </location>
</feature>
<feature type="region of interest" description="Disordered" evidence="6">
    <location>
        <begin position="361"/>
        <end position="389"/>
    </location>
</feature>
<dbReference type="SMART" id="SM00494">
    <property type="entry name" value="ChtBD2"/>
    <property type="match status" value="6"/>
</dbReference>
<keyword evidence="10" id="KW-1185">Reference proteome</keyword>
<dbReference type="InterPro" id="IPR051940">
    <property type="entry name" value="Chitin_bind-dev_reg"/>
</dbReference>
<keyword evidence="2 7" id="KW-0732">Signal</keyword>
<organism evidence="9 10">
    <name type="scientific">Pseudolycoriella hygida</name>
    <dbReference type="NCBI Taxonomy" id="35572"/>
    <lineage>
        <taxon>Eukaryota</taxon>
        <taxon>Metazoa</taxon>
        <taxon>Ecdysozoa</taxon>
        <taxon>Arthropoda</taxon>
        <taxon>Hexapoda</taxon>
        <taxon>Insecta</taxon>
        <taxon>Pterygota</taxon>
        <taxon>Neoptera</taxon>
        <taxon>Endopterygota</taxon>
        <taxon>Diptera</taxon>
        <taxon>Nematocera</taxon>
        <taxon>Sciaroidea</taxon>
        <taxon>Sciaridae</taxon>
        <taxon>Pseudolycoriella</taxon>
    </lineage>
</organism>
<evidence type="ECO:0000313" key="9">
    <source>
        <dbReference type="EMBL" id="KAJ6635670.1"/>
    </source>
</evidence>
<evidence type="ECO:0000259" key="8">
    <source>
        <dbReference type="PROSITE" id="PS50940"/>
    </source>
</evidence>
<feature type="compositionally biased region" description="Pro residues" evidence="6">
    <location>
        <begin position="362"/>
        <end position="389"/>
    </location>
</feature>
<dbReference type="SUPFAM" id="SSF57625">
    <property type="entry name" value="Invertebrate chitin-binding proteins"/>
    <property type="match status" value="6"/>
</dbReference>
<dbReference type="PROSITE" id="PS50940">
    <property type="entry name" value="CHIT_BIND_II"/>
    <property type="match status" value="6"/>
</dbReference>
<evidence type="ECO:0000256" key="3">
    <source>
        <dbReference type="ARBA" id="ARBA00022737"/>
    </source>
</evidence>
<dbReference type="PANTHER" id="PTHR23301">
    <property type="entry name" value="CHITIN BINDING PERITROPHIN-A"/>
    <property type="match status" value="1"/>
</dbReference>
<accession>A0A9Q0MR79</accession>
<dbReference type="Proteomes" id="UP001151699">
    <property type="component" value="Chromosome C"/>
</dbReference>
<feature type="non-terminal residue" evidence="9">
    <location>
        <position position="510"/>
    </location>
</feature>
<name>A0A9Q0MR79_9DIPT</name>
<keyword evidence="5" id="KW-0325">Glycoprotein</keyword>